<dbReference type="PIR" id="F87296">
    <property type="entry name" value="F87296"/>
</dbReference>
<accession>Q9AB51</accession>
<reference evidence="2 3" key="1">
    <citation type="journal article" date="2001" name="Proc. Natl. Acad. Sci. U.S.A.">
        <title>Complete genome sequence of Caulobacter crescentus.</title>
        <authorList>
            <person name="Nierman W.C."/>
            <person name="Feldblyum T.V."/>
            <person name="Laub M.T."/>
            <person name="Paulsen I.T."/>
            <person name="Nelson K.E."/>
            <person name="Eisen J.A."/>
            <person name="Heidelberg J.F."/>
            <person name="Alley M.R."/>
            <person name="Ohta N."/>
            <person name="Maddock J.R."/>
            <person name="Potocka I."/>
            <person name="Nelson W.C."/>
            <person name="Newton A."/>
            <person name="Stephens C."/>
            <person name="Phadke N.D."/>
            <person name="Ely B."/>
            <person name="DeBoy R.T."/>
            <person name="Dodson R.J."/>
            <person name="Durkin A.S."/>
            <person name="Gwinn M.L."/>
            <person name="Haft D.H."/>
            <person name="Kolonay J.F."/>
            <person name="Smit J."/>
            <person name="Craven M.B."/>
            <person name="Khouri H."/>
            <person name="Shetty J."/>
            <person name="Berry K."/>
            <person name="Utterback T."/>
            <person name="Tran K."/>
            <person name="Wolf A."/>
            <person name="Vamathevan J."/>
            <person name="Ermolaeva M."/>
            <person name="White O."/>
            <person name="Salzberg S.L."/>
            <person name="Venter J.C."/>
            <person name="Shapiro L."/>
            <person name="Fraser C.M."/>
        </authorList>
    </citation>
    <scope>NUCLEOTIDE SEQUENCE [LARGE SCALE GENOMIC DNA]</scope>
    <source>
        <strain evidence="3">ATCC 19089 / CB15</strain>
    </source>
</reference>
<organism evidence="2 3">
    <name type="scientific">Caulobacter vibrioides (strain ATCC 19089 / CIP 103742 / CB 15)</name>
    <name type="common">Caulobacter crescentus</name>
    <dbReference type="NCBI Taxonomy" id="190650"/>
    <lineage>
        <taxon>Bacteria</taxon>
        <taxon>Pseudomonadati</taxon>
        <taxon>Pseudomonadota</taxon>
        <taxon>Alphaproteobacteria</taxon>
        <taxon>Caulobacterales</taxon>
        <taxon>Caulobacteraceae</taxon>
        <taxon>Caulobacter</taxon>
    </lineage>
</organism>
<dbReference type="HOGENOM" id="CLU_137238_0_0_5"/>
<dbReference type="eggNOG" id="ENOG5034178">
    <property type="taxonomic scope" value="Bacteria"/>
</dbReference>
<dbReference type="EnsemblBacteria" id="AAK22370">
    <property type="protein sequence ID" value="AAK22370"/>
    <property type="gene ID" value="CC_0383"/>
</dbReference>
<keyword evidence="3" id="KW-1185">Reference proteome</keyword>
<evidence type="ECO:0000313" key="2">
    <source>
        <dbReference type="EMBL" id="AAK22370.1"/>
    </source>
</evidence>
<proteinExistence type="predicted"/>
<dbReference type="EMBL" id="AE005673">
    <property type="protein sequence ID" value="AAK22370.1"/>
    <property type="molecule type" value="Genomic_DNA"/>
</dbReference>
<dbReference type="AlphaFoldDB" id="Q9AB51"/>
<dbReference type="KEGG" id="ccr:CC_0383"/>
<dbReference type="GO" id="GO:0009432">
    <property type="term" value="P:SOS response"/>
    <property type="evidence" value="ECO:0000269"/>
    <property type="project" value="CollecTF"/>
</dbReference>
<gene>
    <name evidence="2" type="ordered locus">CC_0383</name>
</gene>
<evidence type="ECO:0000313" key="3">
    <source>
        <dbReference type="Proteomes" id="UP000001816"/>
    </source>
</evidence>
<feature type="region of interest" description="Disordered" evidence="1">
    <location>
        <begin position="129"/>
        <end position="164"/>
    </location>
</feature>
<feature type="region of interest" description="Disordered" evidence="1">
    <location>
        <begin position="50"/>
        <end position="81"/>
    </location>
</feature>
<dbReference type="Proteomes" id="UP000001816">
    <property type="component" value="Chromosome"/>
</dbReference>
<dbReference type="BioCyc" id="CAULO:CC0383-MONOMER"/>
<sequence length="164" mass="18699">MRRRISGSCAWSLARDVRDEENAPMKRLKTFAMLALATTALATTPALALYRDRDHNPPGPRGGPGTNWENPPGWRGGPGVSPDRRYYRWNGQRVEFRYRDGYYYNHAYGYYRPGFGWWNQAGKCWFDNDRNPPGPRGGSGTNWENPPGWRGGPGASPDRYGRCR</sequence>
<dbReference type="PATRIC" id="fig|190650.5.peg.385"/>
<name>Q9AB51_CAUVC</name>
<protein>
    <submittedName>
        <fullName evidence="2">Uncharacterized protein</fullName>
    </submittedName>
</protein>
<evidence type="ECO:0000256" key="1">
    <source>
        <dbReference type="SAM" id="MobiDB-lite"/>
    </source>
</evidence>